<evidence type="ECO:0000313" key="3">
    <source>
        <dbReference type="Proteomes" id="UP000060071"/>
    </source>
</evidence>
<reference evidence="2 3" key="1">
    <citation type="submission" date="2015-12" db="EMBL/GenBank/DDBJ databases">
        <authorList>
            <person name="Kim M.K."/>
            <person name="Srinivasan S."/>
            <person name="Lee J.-J."/>
            <person name="Kim K."/>
        </authorList>
    </citation>
    <scope>NUCLEOTIDE SEQUENCE [LARGE SCALE GENOMIC DNA]</scope>
    <source>
        <strain evidence="2 3">BM2</strain>
    </source>
</reference>
<name>A0ABN4K3C2_9DEIO</name>
<gene>
    <name evidence="2" type="ORF">AUC44_00695</name>
</gene>
<keyword evidence="2" id="KW-0131">Cell cycle</keyword>
<proteinExistence type="predicted"/>
<evidence type="ECO:0000256" key="1">
    <source>
        <dbReference type="SAM" id="Phobius"/>
    </source>
</evidence>
<feature type="transmembrane region" description="Helical" evidence="1">
    <location>
        <begin position="25"/>
        <end position="45"/>
    </location>
</feature>
<dbReference type="Proteomes" id="UP000060071">
    <property type="component" value="Chromosome"/>
</dbReference>
<keyword evidence="2" id="KW-0132">Cell division</keyword>
<dbReference type="GO" id="GO:0051301">
    <property type="term" value="P:cell division"/>
    <property type="evidence" value="ECO:0007669"/>
    <property type="project" value="UniProtKB-KW"/>
</dbReference>
<protein>
    <submittedName>
        <fullName evidence="2">Cell division protein FtsB</fullName>
    </submittedName>
</protein>
<accession>A0ABN4K3C2</accession>
<sequence length="129" mass="14449">MLRVVTDLPPPPPPRRDWWRRLQRLPLSMMLASALLGLGIVQLTFQLGHSLYRTSIWTSDTQATRLRIQGLQSDIEELQDAVKAAQTPEHLRELARCRGYVGAGEQVIVARSAPTPDTPSENCQALRVP</sequence>
<evidence type="ECO:0000313" key="2">
    <source>
        <dbReference type="EMBL" id="ALW87596.1"/>
    </source>
</evidence>
<keyword evidence="3" id="KW-1185">Reference proteome</keyword>
<organism evidence="2 3">
    <name type="scientific">Deinococcus actinosclerus</name>
    <dbReference type="NCBI Taxonomy" id="1768108"/>
    <lineage>
        <taxon>Bacteria</taxon>
        <taxon>Thermotogati</taxon>
        <taxon>Deinococcota</taxon>
        <taxon>Deinococci</taxon>
        <taxon>Deinococcales</taxon>
        <taxon>Deinococcaceae</taxon>
        <taxon>Deinococcus</taxon>
    </lineage>
</organism>
<keyword evidence="1" id="KW-0472">Membrane</keyword>
<dbReference type="EMBL" id="CP013910">
    <property type="protein sequence ID" value="ALW87596.1"/>
    <property type="molecule type" value="Genomic_DNA"/>
</dbReference>
<keyword evidence="1" id="KW-0812">Transmembrane</keyword>
<keyword evidence="1" id="KW-1133">Transmembrane helix</keyword>